<evidence type="ECO:0000313" key="10">
    <source>
        <dbReference type="EMBL" id="GHF23436.1"/>
    </source>
</evidence>
<gene>
    <name evidence="10" type="ORF">GCM10011600_25690</name>
</gene>
<evidence type="ECO:0000256" key="2">
    <source>
        <dbReference type="ARBA" id="ARBA00022448"/>
    </source>
</evidence>
<feature type="transmembrane region" description="Helical" evidence="8">
    <location>
        <begin position="46"/>
        <end position="70"/>
    </location>
</feature>
<dbReference type="EMBL" id="BNAI01000007">
    <property type="protein sequence ID" value="GHF23436.1"/>
    <property type="molecule type" value="Genomic_DNA"/>
</dbReference>
<dbReference type="GO" id="GO:0022857">
    <property type="term" value="F:transmembrane transporter activity"/>
    <property type="evidence" value="ECO:0007669"/>
    <property type="project" value="InterPro"/>
</dbReference>
<dbReference type="Pfam" id="PF05977">
    <property type="entry name" value="MFS_3"/>
    <property type="match status" value="1"/>
</dbReference>
<dbReference type="RefSeq" id="WP_191283940.1">
    <property type="nucleotide sequence ID" value="NZ_BNAI01000007.1"/>
</dbReference>
<feature type="domain" description="Major facilitator superfamily (MFS) profile" evidence="9">
    <location>
        <begin position="232"/>
        <end position="437"/>
    </location>
</feature>
<feature type="transmembrane region" description="Helical" evidence="8">
    <location>
        <begin position="233"/>
        <end position="256"/>
    </location>
</feature>
<accession>A0A8J3GSN7</accession>
<evidence type="ECO:0000256" key="6">
    <source>
        <dbReference type="ARBA" id="ARBA00023136"/>
    </source>
</evidence>
<dbReference type="GO" id="GO:0005886">
    <property type="term" value="C:plasma membrane"/>
    <property type="evidence" value="ECO:0007669"/>
    <property type="project" value="UniProtKB-SubCell"/>
</dbReference>
<dbReference type="InterPro" id="IPR036259">
    <property type="entry name" value="MFS_trans_sf"/>
</dbReference>
<feature type="region of interest" description="Disordered" evidence="7">
    <location>
        <begin position="413"/>
        <end position="437"/>
    </location>
</feature>
<reference evidence="10" key="2">
    <citation type="submission" date="2020-09" db="EMBL/GenBank/DDBJ databases">
        <authorList>
            <person name="Sun Q."/>
            <person name="Zhou Y."/>
        </authorList>
    </citation>
    <scope>NUCLEOTIDE SEQUENCE</scope>
    <source>
        <strain evidence="10">CGMCC 1.16548</strain>
    </source>
</reference>
<keyword evidence="4 8" id="KW-0812">Transmembrane</keyword>
<evidence type="ECO:0000256" key="1">
    <source>
        <dbReference type="ARBA" id="ARBA00004651"/>
    </source>
</evidence>
<dbReference type="SUPFAM" id="SSF103473">
    <property type="entry name" value="MFS general substrate transporter"/>
    <property type="match status" value="1"/>
</dbReference>
<comment type="caution">
    <text evidence="10">The sequence shown here is derived from an EMBL/GenBank/DDBJ whole genome shotgun (WGS) entry which is preliminary data.</text>
</comment>
<dbReference type="PANTHER" id="PTHR23513:SF6">
    <property type="entry name" value="MAJOR FACILITATOR SUPERFAMILY ASSOCIATED DOMAIN-CONTAINING PROTEIN"/>
    <property type="match status" value="1"/>
</dbReference>
<evidence type="ECO:0000256" key="8">
    <source>
        <dbReference type="SAM" id="Phobius"/>
    </source>
</evidence>
<feature type="transmembrane region" description="Helical" evidence="8">
    <location>
        <begin position="388"/>
        <end position="406"/>
    </location>
</feature>
<dbReference type="Gene3D" id="1.20.1250.20">
    <property type="entry name" value="MFS general substrate transporter like domains"/>
    <property type="match status" value="1"/>
</dbReference>
<dbReference type="PROSITE" id="PS50850">
    <property type="entry name" value="MFS"/>
    <property type="match status" value="1"/>
</dbReference>
<dbReference type="InterPro" id="IPR020846">
    <property type="entry name" value="MFS_dom"/>
</dbReference>
<evidence type="ECO:0000259" key="9">
    <source>
        <dbReference type="PROSITE" id="PS50850"/>
    </source>
</evidence>
<evidence type="ECO:0000256" key="4">
    <source>
        <dbReference type="ARBA" id="ARBA00022692"/>
    </source>
</evidence>
<proteinExistence type="predicted"/>
<protein>
    <submittedName>
        <fullName evidence="10">MFS transporter</fullName>
    </submittedName>
</protein>
<feature type="transmembrane region" description="Helical" evidence="8">
    <location>
        <begin position="268"/>
        <end position="288"/>
    </location>
</feature>
<evidence type="ECO:0000256" key="7">
    <source>
        <dbReference type="SAM" id="MobiDB-lite"/>
    </source>
</evidence>
<keyword evidence="11" id="KW-1185">Reference proteome</keyword>
<keyword evidence="5 8" id="KW-1133">Transmembrane helix</keyword>
<evidence type="ECO:0000256" key="3">
    <source>
        <dbReference type="ARBA" id="ARBA00022475"/>
    </source>
</evidence>
<dbReference type="CDD" id="cd06173">
    <property type="entry name" value="MFS_MefA_like"/>
    <property type="match status" value="1"/>
</dbReference>
<feature type="transmembrane region" description="Helical" evidence="8">
    <location>
        <begin position="363"/>
        <end position="382"/>
    </location>
</feature>
<dbReference type="Proteomes" id="UP000617531">
    <property type="component" value="Unassembled WGS sequence"/>
</dbReference>
<feature type="transmembrane region" description="Helical" evidence="8">
    <location>
        <begin position="300"/>
        <end position="318"/>
    </location>
</feature>
<keyword evidence="6 8" id="KW-0472">Membrane</keyword>
<dbReference type="InterPro" id="IPR010290">
    <property type="entry name" value="TM_effector"/>
</dbReference>
<evidence type="ECO:0000256" key="5">
    <source>
        <dbReference type="ARBA" id="ARBA00022989"/>
    </source>
</evidence>
<organism evidence="10 11">
    <name type="scientific">Pseudolysinimonas yzui</name>
    <dbReference type="NCBI Taxonomy" id="2708254"/>
    <lineage>
        <taxon>Bacteria</taxon>
        <taxon>Bacillati</taxon>
        <taxon>Actinomycetota</taxon>
        <taxon>Actinomycetes</taxon>
        <taxon>Micrococcales</taxon>
        <taxon>Microbacteriaceae</taxon>
        <taxon>Pseudolysinimonas</taxon>
    </lineage>
</organism>
<feature type="transmembrane region" description="Helical" evidence="8">
    <location>
        <begin position="324"/>
        <end position="342"/>
    </location>
</feature>
<evidence type="ECO:0000313" key="11">
    <source>
        <dbReference type="Proteomes" id="UP000617531"/>
    </source>
</evidence>
<name>A0A8J3GSN7_9MICO</name>
<feature type="transmembrane region" description="Helical" evidence="8">
    <location>
        <begin position="177"/>
        <end position="196"/>
    </location>
</feature>
<dbReference type="AlphaFoldDB" id="A0A8J3GSN7"/>
<comment type="subcellular location">
    <subcellularLocation>
        <location evidence="1">Cell membrane</location>
        <topology evidence="1">Multi-pass membrane protein</topology>
    </subcellularLocation>
</comment>
<sequence length="437" mass="45998">MTDKGTPRLGTDFRNLFTANLGSSLGDGIARTAAPLLAVQLTSDPLLVAGVAALQMVPWLLFAIPAGLIIDAVDRRHALALANTLRALLAVGLLVLAATGTLTIWWLYLVIFLFGIGETVYDGAIRAVVPSIVPKALLPRANGRIEGAETIVQNFLAGPLTSVLFAVTVLIPLGANAAAYALAAVLAFALPAVASGRQFAVARPAKPGEHADREPWYRALAEGFRFIFGSRMLVTLLFLSTFVGLCFSAATASFVLFLVERLGLPEAWFGAFLLTGAFGALLGSFIAAPIARRWGSGRTMAVANLVSIVPLMFAGLFPSLWVTGAVFFVTSIGVLVWNVHVMSLRQSIIPGRLLGRVHGSWRTVLWGSMPLGAVIGGLIGRIDLALPFIVGGGAATVAGIVFFRFLSRLPNPEDVDNGDPPTAPPSDAGPTDPTVRE</sequence>
<dbReference type="PANTHER" id="PTHR23513">
    <property type="entry name" value="INTEGRAL MEMBRANE EFFLUX PROTEIN-RELATED"/>
    <property type="match status" value="1"/>
</dbReference>
<keyword evidence="2" id="KW-0813">Transport</keyword>
<keyword evidence="3" id="KW-1003">Cell membrane</keyword>
<reference evidence="10" key="1">
    <citation type="journal article" date="2014" name="Int. J. Syst. Evol. Microbiol.">
        <title>Complete genome sequence of Corynebacterium casei LMG S-19264T (=DSM 44701T), isolated from a smear-ripened cheese.</title>
        <authorList>
            <consortium name="US DOE Joint Genome Institute (JGI-PGF)"/>
            <person name="Walter F."/>
            <person name="Albersmeier A."/>
            <person name="Kalinowski J."/>
            <person name="Ruckert C."/>
        </authorList>
    </citation>
    <scope>NUCLEOTIDE SEQUENCE</scope>
    <source>
        <strain evidence="10">CGMCC 1.16548</strain>
    </source>
</reference>